<proteinExistence type="predicted"/>
<dbReference type="STRING" id="6239.K05F6.1.1"/>
<dbReference type="RefSeq" id="NP_001309509.1">
    <property type="nucleotide sequence ID" value="NM_001322710.2"/>
</dbReference>
<dbReference type="PANTHER" id="PTHR22899">
    <property type="entry name" value="CYCLIN-RELATED F-BOX FAMILY"/>
    <property type="match status" value="1"/>
</dbReference>
<dbReference type="AlphaFoldDB" id="O44868"/>
<dbReference type="UCSC" id="K05F6.1">
    <property type="organism name" value="c. elegans"/>
</dbReference>
<dbReference type="PIR" id="T32851">
    <property type="entry name" value="T32851"/>
</dbReference>
<dbReference type="HOGENOM" id="CLU_028840_1_1_1"/>
<protein>
    <submittedName>
        <fullName evidence="2">F-box domain-containing protein</fullName>
    </submittedName>
</protein>
<dbReference type="EMBL" id="BX284602">
    <property type="protein sequence ID" value="CCD72671.2"/>
    <property type="molecule type" value="Genomic_DNA"/>
</dbReference>
<sequence>MVASSFPLLNLPQKNLKKVFCNMVESEQVCISMVSKKTKELVREFHIFKNHRPYLELTGSIGYIEGLSRPGNVFYQFQNGNIDIWAESKFRFSAPQFDAKSWLKHFLYIFRISRIATLHLTLSDGGLNESQLPMITECLKDVKISKLSIGFATQFPLMIKLLSAFPPNIELGLHATNPQPLDSSQQLELRQVLPNKLQKLNSSIYLPLNELLFVTCSFIDTFYPELTEQEINVFLKHWIAGLKSGLEYFRSVKRGPALNQDTILKGIPHEIAPSNRKFKLFEVDSGMTPKVGGIDIHLGQGIKATIILEHRFDYAELFVAVHDSEYILFE</sequence>
<reference evidence="2 3" key="1">
    <citation type="journal article" date="1998" name="Science">
        <title>Genome sequence of the nematode C. elegans: a platform for investigating biology.</title>
        <authorList>
            <consortium name="The C. elegans sequencing consortium"/>
            <person name="Sulson J.E."/>
            <person name="Waterston R."/>
        </authorList>
    </citation>
    <scope>NUCLEOTIDE SEQUENCE [LARGE SCALE GENOMIC DNA]</scope>
    <source>
        <strain evidence="2 3">Bristol N2</strain>
    </source>
</reference>
<dbReference type="Pfam" id="PF00646">
    <property type="entry name" value="F-box"/>
    <property type="match status" value="1"/>
</dbReference>
<dbReference type="InterPro" id="IPR012885">
    <property type="entry name" value="F-box_Sdz-33"/>
</dbReference>
<evidence type="ECO:0000313" key="2">
    <source>
        <dbReference type="EMBL" id="CCD72671.2"/>
    </source>
</evidence>
<gene>
    <name evidence="2 4" type="primary">fbxb-49</name>
    <name evidence="2" type="ORF">CELE_K05F6.1</name>
    <name evidence="4" type="ORF">K05F6.1</name>
</gene>
<evidence type="ECO:0000259" key="1">
    <source>
        <dbReference type="PROSITE" id="PS50181"/>
    </source>
</evidence>
<keyword evidence="3" id="KW-1185">Reference proteome</keyword>
<dbReference type="WormBase" id="K05F6.1">
    <property type="protein sequence ID" value="CE51422"/>
    <property type="gene ID" value="WBGene00019412"/>
    <property type="gene designation" value="fbxb-49"/>
</dbReference>
<dbReference type="Bgee" id="WBGene00019412">
    <property type="expression patterns" value="Expressed in embryo and 2 other cell types or tissues"/>
</dbReference>
<dbReference type="Pfam" id="PF07735">
    <property type="entry name" value="FBA_2"/>
    <property type="match status" value="1"/>
</dbReference>
<dbReference type="InterPro" id="IPR001810">
    <property type="entry name" value="F-box_dom"/>
</dbReference>
<dbReference type="FunCoup" id="O44868">
    <property type="interactions" value="811"/>
</dbReference>
<dbReference type="PaxDb" id="6239-K05F6.1"/>
<dbReference type="InParanoid" id="O44868"/>
<evidence type="ECO:0000313" key="4">
    <source>
        <dbReference type="WormBase" id="K05F6.1"/>
    </source>
</evidence>
<feature type="domain" description="F-box" evidence="1">
    <location>
        <begin position="5"/>
        <end position="51"/>
    </location>
</feature>
<dbReference type="AGR" id="WB:WBGene00019412"/>
<accession>O44868</accession>
<dbReference type="PANTHER" id="PTHR22899:SF0">
    <property type="entry name" value="F-BOX ASSOCIATED DOMAIN-CONTAINING PROTEIN-RELATED"/>
    <property type="match status" value="1"/>
</dbReference>
<dbReference type="InterPro" id="IPR053222">
    <property type="entry name" value="Zygotic_Embryogenesis-Asso"/>
</dbReference>
<dbReference type="CTD" id="187031"/>
<dbReference type="Proteomes" id="UP000001940">
    <property type="component" value="Chromosome II"/>
</dbReference>
<dbReference type="PROSITE" id="PS50181">
    <property type="entry name" value="FBOX"/>
    <property type="match status" value="1"/>
</dbReference>
<evidence type="ECO:0000313" key="3">
    <source>
        <dbReference type="Proteomes" id="UP000001940"/>
    </source>
</evidence>
<dbReference type="GeneID" id="187031"/>
<organism evidence="2 3">
    <name type="scientific">Caenorhabditis elegans</name>
    <dbReference type="NCBI Taxonomy" id="6239"/>
    <lineage>
        <taxon>Eukaryota</taxon>
        <taxon>Metazoa</taxon>
        <taxon>Ecdysozoa</taxon>
        <taxon>Nematoda</taxon>
        <taxon>Chromadorea</taxon>
        <taxon>Rhabditida</taxon>
        <taxon>Rhabditina</taxon>
        <taxon>Rhabditomorpha</taxon>
        <taxon>Rhabditoidea</taxon>
        <taxon>Rhabditidae</taxon>
        <taxon>Peloderinae</taxon>
        <taxon>Caenorhabditis</taxon>
    </lineage>
</organism>
<dbReference type="OrthoDB" id="5901896at2759"/>
<dbReference type="KEGG" id="cel:CELE_K05F6.1"/>
<name>O44868_CAEEL</name>